<comment type="similarity">
    <text evidence="4">Belongs to the HepT RNase toxin family.</text>
</comment>
<evidence type="ECO:0000256" key="1">
    <source>
        <dbReference type="ARBA" id="ARBA00022649"/>
    </source>
</evidence>
<dbReference type="GO" id="GO:0016787">
    <property type="term" value="F:hydrolase activity"/>
    <property type="evidence" value="ECO:0007669"/>
    <property type="project" value="UniProtKB-KW"/>
</dbReference>
<sequence length="252" mass="30146">AGNRLVLDRVRIDFNLAFESCMRVCRHMSTVLGLRTSSKNCLVKLGEHIGMENLEALERFTQFYFRYRDLKESVSPEELYRFLRENLTIFKEFARRVVEFVKETTGNYLLIDFDLLNEKSRHIKESVKRIDFVLSQGREEFRKKPMYYERVKYFYQVAYDSLFDICKHLAPKFGVKKFGDDCLVRMVAVGVVPDEYYPYLFRMMTLKNKLISTWDVPPEELFDTLRELNPKFMEVVREISRSLERLLKERSS</sequence>
<protein>
    <submittedName>
        <fullName evidence="5">DUF86 domain-containing protein</fullName>
    </submittedName>
</protein>
<evidence type="ECO:0000256" key="4">
    <source>
        <dbReference type="ARBA" id="ARBA00024207"/>
    </source>
</evidence>
<keyword evidence="3" id="KW-0378">Hydrolase</keyword>
<dbReference type="GO" id="GO:0004540">
    <property type="term" value="F:RNA nuclease activity"/>
    <property type="evidence" value="ECO:0007669"/>
    <property type="project" value="InterPro"/>
</dbReference>
<gene>
    <name evidence="5" type="ORF">ENJ61_02500</name>
</gene>
<evidence type="ECO:0000256" key="3">
    <source>
        <dbReference type="ARBA" id="ARBA00022801"/>
    </source>
</evidence>
<dbReference type="Gene3D" id="1.20.120.580">
    <property type="entry name" value="bsu32300-like"/>
    <property type="match status" value="2"/>
</dbReference>
<dbReference type="InterPro" id="IPR052379">
    <property type="entry name" value="Type_VII_TA_RNase"/>
</dbReference>
<keyword evidence="1" id="KW-1277">Toxin-antitoxin system</keyword>
<dbReference type="Pfam" id="PF01934">
    <property type="entry name" value="HepT-like"/>
    <property type="match status" value="1"/>
</dbReference>
<dbReference type="PANTHER" id="PTHR33397">
    <property type="entry name" value="UPF0331 PROTEIN YUTE"/>
    <property type="match status" value="1"/>
</dbReference>
<comment type="caution">
    <text evidence="5">The sequence shown here is derived from an EMBL/GenBank/DDBJ whole genome shotgun (WGS) entry which is preliminary data.</text>
</comment>
<feature type="non-terminal residue" evidence="5">
    <location>
        <position position="1"/>
    </location>
</feature>
<evidence type="ECO:0000256" key="2">
    <source>
        <dbReference type="ARBA" id="ARBA00022722"/>
    </source>
</evidence>
<evidence type="ECO:0000313" key="5">
    <source>
        <dbReference type="EMBL" id="HHJ63754.1"/>
    </source>
</evidence>
<name>A0A7C5Q1M8_AQUAO</name>
<reference evidence="5" key="1">
    <citation type="journal article" date="2020" name="mSystems">
        <title>Genome- and Community-Level Interaction Insights into Carbon Utilization and Element Cycling Functions of Hydrothermarchaeota in Hydrothermal Sediment.</title>
        <authorList>
            <person name="Zhou Z."/>
            <person name="Liu Y."/>
            <person name="Xu W."/>
            <person name="Pan J."/>
            <person name="Luo Z.H."/>
            <person name="Li M."/>
        </authorList>
    </citation>
    <scope>NUCLEOTIDE SEQUENCE [LARGE SCALE GENOMIC DNA]</scope>
    <source>
        <strain evidence="5">HyVt-501</strain>
    </source>
</reference>
<dbReference type="InterPro" id="IPR008201">
    <property type="entry name" value="HepT-like"/>
</dbReference>
<accession>A0A7C5Q1M8</accession>
<dbReference type="InterPro" id="IPR037038">
    <property type="entry name" value="HepT-like_sf"/>
</dbReference>
<dbReference type="PANTHER" id="PTHR33397:SF3">
    <property type="entry name" value="MRNA NUCLEASE HEPT"/>
    <property type="match status" value="1"/>
</dbReference>
<dbReference type="Proteomes" id="UP000885792">
    <property type="component" value="Unassembled WGS sequence"/>
</dbReference>
<dbReference type="EMBL" id="DRNB01000092">
    <property type="protein sequence ID" value="HHJ63754.1"/>
    <property type="molecule type" value="Genomic_DNA"/>
</dbReference>
<dbReference type="GO" id="GO:0110001">
    <property type="term" value="C:toxin-antitoxin complex"/>
    <property type="evidence" value="ECO:0007669"/>
    <property type="project" value="InterPro"/>
</dbReference>
<dbReference type="AlphaFoldDB" id="A0A7C5Q1M8"/>
<proteinExistence type="inferred from homology"/>
<keyword evidence="2" id="KW-0540">Nuclease</keyword>
<organism evidence="5">
    <name type="scientific">Aquifex aeolicus</name>
    <dbReference type="NCBI Taxonomy" id="63363"/>
    <lineage>
        <taxon>Bacteria</taxon>
        <taxon>Pseudomonadati</taxon>
        <taxon>Aquificota</taxon>
        <taxon>Aquificia</taxon>
        <taxon>Aquificales</taxon>
        <taxon>Aquificaceae</taxon>
        <taxon>Aquifex</taxon>
    </lineage>
</organism>